<dbReference type="AlphaFoldDB" id="A0A7M1SVQ5"/>
<dbReference type="GO" id="GO:0016491">
    <property type="term" value="F:oxidoreductase activity"/>
    <property type="evidence" value="ECO:0007669"/>
    <property type="project" value="UniProtKB-KW"/>
</dbReference>
<protein>
    <submittedName>
        <fullName evidence="5">Gfo/Idh/MocA family oxidoreductase</fullName>
    </submittedName>
</protein>
<dbReference type="InterPro" id="IPR000683">
    <property type="entry name" value="Gfo/Idh/MocA-like_OxRdtase_N"/>
</dbReference>
<keyword evidence="6" id="KW-1185">Reference proteome</keyword>
<evidence type="ECO:0000256" key="2">
    <source>
        <dbReference type="ARBA" id="ARBA00023027"/>
    </source>
</evidence>
<dbReference type="PANTHER" id="PTHR43818:SF11">
    <property type="entry name" value="BCDNA.GH03377"/>
    <property type="match status" value="1"/>
</dbReference>
<reference evidence="5 6" key="1">
    <citation type="submission" date="2020-10" db="EMBL/GenBank/DDBJ databases">
        <title>Haloactinobacterium sp. RN3S43, a bacterium isolated from saline soil.</title>
        <authorList>
            <person name="Sun J.-Q."/>
        </authorList>
    </citation>
    <scope>NUCLEOTIDE SEQUENCE [LARGE SCALE GENOMIC DNA]</scope>
    <source>
        <strain evidence="5 6">RN3S43</strain>
    </source>
</reference>
<evidence type="ECO:0000256" key="1">
    <source>
        <dbReference type="ARBA" id="ARBA00023002"/>
    </source>
</evidence>
<evidence type="ECO:0000259" key="3">
    <source>
        <dbReference type="Pfam" id="PF01408"/>
    </source>
</evidence>
<evidence type="ECO:0000259" key="4">
    <source>
        <dbReference type="Pfam" id="PF22725"/>
    </source>
</evidence>
<keyword evidence="2" id="KW-0520">NAD</keyword>
<dbReference type="RefSeq" id="WP_193498284.1">
    <property type="nucleotide sequence ID" value="NZ_CP063169.1"/>
</dbReference>
<dbReference type="Gene3D" id="3.30.360.10">
    <property type="entry name" value="Dihydrodipicolinate Reductase, domain 2"/>
    <property type="match status" value="1"/>
</dbReference>
<dbReference type="Gene3D" id="3.40.50.720">
    <property type="entry name" value="NAD(P)-binding Rossmann-like Domain"/>
    <property type="match status" value="1"/>
</dbReference>
<dbReference type="PANTHER" id="PTHR43818">
    <property type="entry name" value="BCDNA.GH03377"/>
    <property type="match status" value="1"/>
</dbReference>
<dbReference type="KEGG" id="halt:IM660_04895"/>
<accession>A0A7M1SVQ5</accession>
<proteinExistence type="predicted"/>
<dbReference type="GO" id="GO:0000166">
    <property type="term" value="F:nucleotide binding"/>
    <property type="evidence" value="ECO:0007669"/>
    <property type="project" value="InterPro"/>
</dbReference>
<name>A0A7M1SVQ5_9MICO</name>
<dbReference type="Pfam" id="PF01408">
    <property type="entry name" value="GFO_IDH_MocA"/>
    <property type="match status" value="1"/>
</dbReference>
<dbReference type="InterPro" id="IPR050463">
    <property type="entry name" value="Gfo/Idh/MocA_oxidrdct_glycsds"/>
</dbReference>
<dbReference type="Proteomes" id="UP000593758">
    <property type="component" value="Chromosome"/>
</dbReference>
<feature type="domain" description="Gfo/Idh/MocA-like oxidoreductase N-terminal" evidence="3">
    <location>
        <begin position="6"/>
        <end position="128"/>
    </location>
</feature>
<dbReference type="EMBL" id="CP063169">
    <property type="protein sequence ID" value="QOR71628.1"/>
    <property type="molecule type" value="Genomic_DNA"/>
</dbReference>
<feature type="domain" description="GFO/IDH/MocA-like oxidoreductase" evidence="4">
    <location>
        <begin position="141"/>
        <end position="255"/>
    </location>
</feature>
<gene>
    <name evidence="5" type="ORF">IM660_04895</name>
</gene>
<dbReference type="Pfam" id="PF22725">
    <property type="entry name" value="GFO_IDH_MocA_C3"/>
    <property type="match status" value="1"/>
</dbReference>
<dbReference type="InterPro" id="IPR036291">
    <property type="entry name" value="NAD(P)-bd_dom_sf"/>
</dbReference>
<dbReference type="InterPro" id="IPR055170">
    <property type="entry name" value="GFO_IDH_MocA-like_dom"/>
</dbReference>
<dbReference type="SUPFAM" id="SSF55347">
    <property type="entry name" value="Glyceraldehyde-3-phosphate dehydrogenase-like, C-terminal domain"/>
    <property type="match status" value="1"/>
</dbReference>
<keyword evidence="1" id="KW-0560">Oxidoreductase</keyword>
<dbReference type="SUPFAM" id="SSF51735">
    <property type="entry name" value="NAD(P)-binding Rossmann-fold domains"/>
    <property type="match status" value="1"/>
</dbReference>
<evidence type="ECO:0000313" key="6">
    <source>
        <dbReference type="Proteomes" id="UP000593758"/>
    </source>
</evidence>
<organism evidence="5 6">
    <name type="scientific">Ruania alkalisoli</name>
    <dbReference type="NCBI Taxonomy" id="2779775"/>
    <lineage>
        <taxon>Bacteria</taxon>
        <taxon>Bacillati</taxon>
        <taxon>Actinomycetota</taxon>
        <taxon>Actinomycetes</taxon>
        <taxon>Micrococcales</taxon>
        <taxon>Ruaniaceae</taxon>
        <taxon>Ruania</taxon>
    </lineage>
</organism>
<evidence type="ECO:0000313" key="5">
    <source>
        <dbReference type="EMBL" id="QOR71628.1"/>
    </source>
</evidence>
<sequence>MSHQRIKVGQIGIGHNHASQKMNTLRLLSDLYEVVGVAEEDPRWLAERGSNSAYEGVSFMSEAQLLATPGLQAVAVETDGFDLVPTATRCLEAGMHLHLDKPGGERFADFAAMIELARSKDLLVQLGYMYRSNPAVAFCVEAVRRGWLGTVFEVHAEMNRGHTEDYRHWLGQFTGGAMYIFGSHLVDLVVWLLGEPDRITPFLRPTRADQPEILDNGFAVMEYPYTTVSVRSCIAENDGMPRRQLTVVGDQGSIEIRPLEPPALTLRLDKPCGRYSAGVHEIAFETPRDRYETQLTELARAIRGEVLNPFDLDHELATQRWVLASCGIEVDALIGERS</sequence>